<gene>
    <name evidence="8" type="ORF">H0486_00075</name>
</gene>
<dbReference type="EMBL" id="JACEGA010000001">
    <property type="protein sequence ID" value="MBB2181291.1"/>
    <property type="molecule type" value="Genomic_DNA"/>
</dbReference>
<name>A0A839JXS7_9FIRM</name>
<evidence type="ECO:0000259" key="6">
    <source>
        <dbReference type="Pfam" id="PF01276"/>
    </source>
</evidence>
<dbReference type="GO" id="GO:0016831">
    <property type="term" value="F:carboxy-lyase activity"/>
    <property type="evidence" value="ECO:0007669"/>
    <property type="project" value="UniProtKB-KW"/>
</dbReference>
<comment type="caution">
    <text evidence="8">The sequence shown here is derived from an EMBL/GenBank/DDBJ whole genome shotgun (WGS) entry which is preliminary data.</text>
</comment>
<dbReference type="SUPFAM" id="SSF53383">
    <property type="entry name" value="PLP-dependent transferases"/>
    <property type="match status" value="1"/>
</dbReference>
<keyword evidence="5" id="KW-0456">Lyase</keyword>
<dbReference type="InterPro" id="IPR015421">
    <property type="entry name" value="PyrdxlP-dep_Trfase_major"/>
</dbReference>
<evidence type="ECO:0000259" key="7">
    <source>
        <dbReference type="Pfam" id="PF03711"/>
    </source>
</evidence>
<dbReference type="RefSeq" id="WP_228351072.1">
    <property type="nucleotide sequence ID" value="NZ_JACEGA010000001.1"/>
</dbReference>
<reference evidence="8 9" key="1">
    <citation type="submission" date="2020-07" db="EMBL/GenBank/DDBJ databases">
        <title>Characterization and genome sequencing of isolate MD1, a novel member within the family Lachnospiraceae.</title>
        <authorList>
            <person name="Rettenmaier R."/>
            <person name="Di Bello L."/>
            <person name="Zinser C."/>
            <person name="Scheitz K."/>
            <person name="Liebl W."/>
            <person name="Zverlov V."/>
        </authorList>
    </citation>
    <scope>NUCLEOTIDE SEQUENCE [LARGE SCALE GENOMIC DNA]</scope>
    <source>
        <strain evidence="8 9">MD1</strain>
    </source>
</reference>
<keyword evidence="8" id="KW-0032">Aminotransferase</keyword>
<dbReference type="Gene3D" id="3.40.640.10">
    <property type="entry name" value="Type I PLP-dependent aspartate aminotransferase-like (Major domain)"/>
    <property type="match status" value="1"/>
</dbReference>
<dbReference type="Gene3D" id="3.90.100.10">
    <property type="entry name" value="Orn/Lys/Arg decarboxylase, C-terminal domain"/>
    <property type="match status" value="1"/>
</dbReference>
<evidence type="ECO:0000256" key="2">
    <source>
        <dbReference type="ARBA" id="ARBA00010671"/>
    </source>
</evidence>
<keyword evidence="8" id="KW-0808">Transferase</keyword>
<dbReference type="Pfam" id="PF01276">
    <property type="entry name" value="OKR_DC_1"/>
    <property type="match status" value="1"/>
</dbReference>
<feature type="domain" description="Orn/Lys/Arg decarboxylase C-terminal" evidence="7">
    <location>
        <begin position="381"/>
        <end position="455"/>
    </location>
</feature>
<dbReference type="PANTHER" id="PTHR43277">
    <property type="entry name" value="ARGININE DECARBOXYLASE"/>
    <property type="match status" value="1"/>
</dbReference>
<dbReference type="InterPro" id="IPR000310">
    <property type="entry name" value="Orn/Lys/Arg_deCO2ase_major_dom"/>
</dbReference>
<dbReference type="PANTHER" id="PTHR43277:SF4">
    <property type="entry name" value="ARGININE DECARBOXYLASE"/>
    <property type="match status" value="1"/>
</dbReference>
<keyword evidence="9" id="KW-1185">Reference proteome</keyword>
<evidence type="ECO:0000256" key="3">
    <source>
        <dbReference type="ARBA" id="ARBA00022793"/>
    </source>
</evidence>
<dbReference type="SUPFAM" id="SSF55904">
    <property type="entry name" value="Ornithine decarboxylase C-terminal domain"/>
    <property type="match status" value="1"/>
</dbReference>
<evidence type="ECO:0000256" key="5">
    <source>
        <dbReference type="ARBA" id="ARBA00023239"/>
    </source>
</evidence>
<dbReference type="AlphaFoldDB" id="A0A839JXS7"/>
<comment type="similarity">
    <text evidence="2">Belongs to the Orn/Lys/Arg decarboxylase class-I family.</text>
</comment>
<dbReference type="InterPro" id="IPR015424">
    <property type="entry name" value="PyrdxlP-dep_Trfase"/>
</dbReference>
<dbReference type="InterPro" id="IPR036633">
    <property type="entry name" value="Prn/Lys/Arg_de-COase_C_sf"/>
</dbReference>
<evidence type="ECO:0000313" key="8">
    <source>
        <dbReference type="EMBL" id="MBB2181291.1"/>
    </source>
</evidence>
<dbReference type="GO" id="GO:0008483">
    <property type="term" value="F:transaminase activity"/>
    <property type="evidence" value="ECO:0007669"/>
    <property type="project" value="UniProtKB-KW"/>
</dbReference>
<keyword evidence="4" id="KW-0663">Pyridoxal phosphate</keyword>
<evidence type="ECO:0000256" key="4">
    <source>
        <dbReference type="ARBA" id="ARBA00022898"/>
    </source>
</evidence>
<comment type="cofactor">
    <cofactor evidence="1">
        <name>pyridoxal 5'-phosphate</name>
        <dbReference type="ChEBI" id="CHEBI:597326"/>
    </cofactor>
</comment>
<dbReference type="Pfam" id="PF03711">
    <property type="entry name" value="OKR_DC_1_C"/>
    <property type="match status" value="1"/>
</dbReference>
<proteinExistence type="inferred from homology"/>
<sequence>MDRLYDKLVAYCNGDYYPMHMPGHKRNVDMLSMENPYRFDITEIEGFDNLHQAEGILMELSQRICKLYGSRRSYPLINGSTAGILTALSVATSRGDKVLVARNAHKSVYHGVIQMGLRPVYIYPQVASNPTIYCGLNADQIEEALIKEKNVKAVIITSPTYEGIVSDINHIAKVVHKYDALLIVDEAHGAHFGFYESFPKSAIYCGADLVIQSFHKTLPSLTQTAVLHSMVEELDSKIRKYLAIYQTSSPSYVLLSGIDHCISILEDHANTVFHSYTELLKDFYHRMKTLEKLRVINQIQMGSYEAFDWDMSKIIISVQNTTITAQELHSKLREEYHIVMEMEAMDYVLGMTSICDTKEGFNRLAEALISIDREVELLQREATSSVNDILQRSPLQVMCPQEAFERASEIVPLHNSEGRIAATFVSLFPPGSPLLVPGELIDQTLIDYIRLVKQKGIAITGLSGMDKLQIEVLQE</sequence>
<keyword evidence="3" id="KW-0210">Decarboxylase</keyword>
<organism evidence="8 9">
    <name type="scientific">Variimorphobacter saccharofermentans</name>
    <dbReference type="NCBI Taxonomy" id="2755051"/>
    <lineage>
        <taxon>Bacteria</taxon>
        <taxon>Bacillati</taxon>
        <taxon>Bacillota</taxon>
        <taxon>Clostridia</taxon>
        <taxon>Lachnospirales</taxon>
        <taxon>Lachnospiraceae</taxon>
        <taxon>Variimorphobacter</taxon>
    </lineage>
</organism>
<accession>A0A839JXS7</accession>
<feature type="domain" description="Orn/Lys/Arg decarboxylases family 1 pyridoxal-P attachment site" evidence="6">
    <location>
        <begin position="4"/>
        <end position="300"/>
    </location>
</feature>
<dbReference type="InterPro" id="IPR052357">
    <property type="entry name" value="Orn_Lys_Arg_decarboxylase-I"/>
</dbReference>
<evidence type="ECO:0000313" key="9">
    <source>
        <dbReference type="Proteomes" id="UP000574276"/>
    </source>
</evidence>
<dbReference type="Proteomes" id="UP000574276">
    <property type="component" value="Unassembled WGS sequence"/>
</dbReference>
<evidence type="ECO:0000256" key="1">
    <source>
        <dbReference type="ARBA" id="ARBA00001933"/>
    </source>
</evidence>
<dbReference type="InterPro" id="IPR008286">
    <property type="entry name" value="Prn/Lys/Arg_de-COase_C"/>
</dbReference>
<protein>
    <submittedName>
        <fullName evidence="8">Aminotransferase class I/II-fold pyridoxal phosphate-dependent enzyme</fullName>
    </submittedName>
</protein>